<dbReference type="GeneID" id="40749721"/>
<dbReference type="Proteomes" id="UP000030706">
    <property type="component" value="Unassembled WGS sequence"/>
</dbReference>
<dbReference type="EMBL" id="KL585014">
    <property type="protein sequence ID" value="KEQ78780.1"/>
    <property type="molecule type" value="Genomic_DNA"/>
</dbReference>
<evidence type="ECO:0000313" key="1">
    <source>
        <dbReference type="EMBL" id="KEQ78780.1"/>
    </source>
</evidence>
<reference evidence="1 2" key="1">
    <citation type="journal article" date="2014" name="BMC Genomics">
        <title>Genome sequencing of four Aureobasidium pullulans varieties: biotechnological potential, stress tolerance, and description of new species.</title>
        <authorList>
            <person name="Gostin Ar C."/>
            <person name="Ohm R.A."/>
            <person name="Kogej T."/>
            <person name="Sonjak S."/>
            <person name="Turk M."/>
            <person name="Zajc J."/>
            <person name="Zalar P."/>
            <person name="Grube M."/>
            <person name="Sun H."/>
            <person name="Han J."/>
            <person name="Sharma A."/>
            <person name="Chiniquy J."/>
            <person name="Ngan C.Y."/>
            <person name="Lipzen A."/>
            <person name="Barry K."/>
            <person name="Grigoriev I.V."/>
            <person name="Gunde-Cimerman N."/>
        </authorList>
    </citation>
    <scope>NUCLEOTIDE SEQUENCE [LARGE SCALE GENOMIC DNA]</scope>
    <source>
        <strain evidence="1 2">EXF-150</strain>
    </source>
</reference>
<accession>A0A074X004</accession>
<keyword evidence="2" id="KW-1185">Reference proteome</keyword>
<dbReference type="AlphaFoldDB" id="A0A074X004"/>
<gene>
    <name evidence="1" type="ORF">M438DRAFT_360214</name>
</gene>
<dbReference type="HOGENOM" id="CLU_1239918_0_0_1"/>
<organism evidence="1 2">
    <name type="scientific">Aureobasidium pullulans EXF-150</name>
    <dbReference type="NCBI Taxonomy" id="1043002"/>
    <lineage>
        <taxon>Eukaryota</taxon>
        <taxon>Fungi</taxon>
        <taxon>Dikarya</taxon>
        <taxon>Ascomycota</taxon>
        <taxon>Pezizomycotina</taxon>
        <taxon>Dothideomycetes</taxon>
        <taxon>Dothideomycetidae</taxon>
        <taxon>Dothideales</taxon>
        <taxon>Saccotheciaceae</taxon>
        <taxon>Aureobasidium</taxon>
    </lineage>
</organism>
<evidence type="ECO:0000313" key="2">
    <source>
        <dbReference type="Proteomes" id="UP000030706"/>
    </source>
</evidence>
<proteinExistence type="predicted"/>
<sequence length="223" mass="24876">MPSSSVLLSIDVPEVSRQHGCSVRGPTRAHYPAAQTAALRLRNSTMRTFWQGPDSERTWPASFMALSLADSSGRGGVLAAGASGVAAPAAGADSDVERRTGREVLDKHRNTQSGLVWYLLLATKIKGSKEYLQGHRQIASPCKACLADIRDQKNVFEELLPWAEYKGQEPTVQHDRYRDTGNIWKHRSEDRMFEECDVLKARVVLRYRMCLMIEADQVDSNNT</sequence>
<name>A0A074X004_AURPU</name>
<protein>
    <submittedName>
        <fullName evidence="1">Uncharacterized protein</fullName>
    </submittedName>
</protein>
<dbReference type="RefSeq" id="XP_029754967.1">
    <property type="nucleotide sequence ID" value="XM_029907415.1"/>
</dbReference>